<proteinExistence type="predicted"/>
<evidence type="ECO:0000256" key="2">
    <source>
        <dbReference type="ARBA" id="ARBA00023157"/>
    </source>
</evidence>
<dbReference type="PANTHER" id="PTHR22803">
    <property type="entry name" value="MANNOSE, PHOSPHOLIPASE, LECTIN RECEPTOR RELATED"/>
    <property type="match status" value="1"/>
</dbReference>
<dbReference type="Pfam" id="PF00059">
    <property type="entry name" value="Lectin_C"/>
    <property type="match status" value="1"/>
</dbReference>
<dbReference type="GO" id="GO:0030246">
    <property type="term" value="F:carbohydrate binding"/>
    <property type="evidence" value="ECO:0007669"/>
    <property type="project" value="UniProtKB-KW"/>
</dbReference>
<dbReference type="InterPro" id="IPR016186">
    <property type="entry name" value="C-type_lectin-like/link_sf"/>
</dbReference>
<dbReference type="Proteomes" id="UP000228934">
    <property type="component" value="Unassembled WGS sequence"/>
</dbReference>
<name>A0A2G9RBZ7_AQUCT</name>
<keyword evidence="1" id="KW-0430">Lectin</keyword>
<gene>
    <name evidence="5" type="ORF">AB205_0110130</name>
</gene>
<reference evidence="6" key="1">
    <citation type="journal article" date="2017" name="Nat. Commun.">
        <title>The North American bullfrog draft genome provides insight into hormonal regulation of long noncoding RNA.</title>
        <authorList>
            <person name="Hammond S.A."/>
            <person name="Warren R.L."/>
            <person name="Vandervalk B.P."/>
            <person name="Kucuk E."/>
            <person name="Khan H."/>
            <person name="Gibb E.A."/>
            <person name="Pandoh P."/>
            <person name="Kirk H."/>
            <person name="Zhao Y."/>
            <person name="Jones M."/>
            <person name="Mungall A.J."/>
            <person name="Coope R."/>
            <person name="Pleasance S."/>
            <person name="Moore R.A."/>
            <person name="Holt R.A."/>
            <person name="Round J.M."/>
            <person name="Ohora S."/>
            <person name="Walle B.V."/>
            <person name="Veldhoen N."/>
            <person name="Helbing C.C."/>
            <person name="Birol I."/>
        </authorList>
    </citation>
    <scope>NUCLEOTIDE SEQUENCE [LARGE SCALE GENOMIC DNA]</scope>
</reference>
<dbReference type="InterPro" id="IPR001304">
    <property type="entry name" value="C-type_lectin-like"/>
</dbReference>
<feature type="region of interest" description="Disordered" evidence="3">
    <location>
        <begin position="38"/>
        <end position="90"/>
    </location>
</feature>
<feature type="non-terminal residue" evidence="5">
    <location>
        <position position="1"/>
    </location>
</feature>
<evidence type="ECO:0000259" key="4">
    <source>
        <dbReference type="PROSITE" id="PS50041"/>
    </source>
</evidence>
<dbReference type="PROSITE" id="PS00615">
    <property type="entry name" value="C_TYPE_LECTIN_1"/>
    <property type="match status" value="1"/>
</dbReference>
<dbReference type="Gene3D" id="3.10.100.10">
    <property type="entry name" value="Mannose-Binding Protein A, subunit A"/>
    <property type="match status" value="1"/>
</dbReference>
<dbReference type="EMBL" id="KV946795">
    <property type="protein sequence ID" value="PIO25399.1"/>
    <property type="molecule type" value="Genomic_DNA"/>
</dbReference>
<dbReference type="InterPro" id="IPR050111">
    <property type="entry name" value="C-type_lectin/snaclec_domain"/>
</dbReference>
<protein>
    <recommendedName>
        <fullName evidence="4">C-type lectin domain-containing protein</fullName>
    </recommendedName>
</protein>
<dbReference type="InterPro" id="IPR016187">
    <property type="entry name" value="CTDL_fold"/>
</dbReference>
<dbReference type="OrthoDB" id="2142683at2759"/>
<evidence type="ECO:0000313" key="6">
    <source>
        <dbReference type="Proteomes" id="UP000228934"/>
    </source>
</evidence>
<dbReference type="InterPro" id="IPR033989">
    <property type="entry name" value="CD209-like_CTLD"/>
</dbReference>
<dbReference type="CDD" id="cd03590">
    <property type="entry name" value="CLECT_DC-SIGN_like"/>
    <property type="match status" value="1"/>
</dbReference>
<dbReference type="SUPFAM" id="SSF56436">
    <property type="entry name" value="C-type lectin-like"/>
    <property type="match status" value="1"/>
</dbReference>
<dbReference type="AlphaFoldDB" id="A0A2G9RBZ7"/>
<evidence type="ECO:0000256" key="1">
    <source>
        <dbReference type="ARBA" id="ARBA00022734"/>
    </source>
</evidence>
<evidence type="ECO:0000256" key="3">
    <source>
        <dbReference type="SAM" id="MobiDB-lite"/>
    </source>
</evidence>
<dbReference type="InterPro" id="IPR018378">
    <property type="entry name" value="C-type_lectin_CS"/>
</dbReference>
<dbReference type="PROSITE" id="PS50041">
    <property type="entry name" value="C_TYPE_LECTIN_2"/>
    <property type="match status" value="1"/>
</dbReference>
<evidence type="ECO:0000313" key="5">
    <source>
        <dbReference type="EMBL" id="PIO25399.1"/>
    </source>
</evidence>
<organism evidence="5 6">
    <name type="scientific">Aquarana catesbeiana</name>
    <name type="common">American bullfrog</name>
    <name type="synonym">Rana catesbeiana</name>
    <dbReference type="NCBI Taxonomy" id="8400"/>
    <lineage>
        <taxon>Eukaryota</taxon>
        <taxon>Metazoa</taxon>
        <taxon>Chordata</taxon>
        <taxon>Craniata</taxon>
        <taxon>Vertebrata</taxon>
        <taxon>Euteleostomi</taxon>
        <taxon>Amphibia</taxon>
        <taxon>Batrachia</taxon>
        <taxon>Anura</taxon>
        <taxon>Neobatrachia</taxon>
        <taxon>Ranoidea</taxon>
        <taxon>Ranidae</taxon>
        <taxon>Aquarana</taxon>
    </lineage>
</organism>
<dbReference type="SMART" id="SM00034">
    <property type="entry name" value="CLECT"/>
    <property type="match status" value="1"/>
</dbReference>
<keyword evidence="6" id="KW-1185">Reference proteome</keyword>
<sequence>PLHLGIFSSLARRKLMTSTVKVWRFNCDWGQESLSQDEGLECGSQEVAEGSGSQEVAGRSGSQEVAGPSGLTQSQVPSLRLPHKRPRKGRNVEEAALALIRDAHATLREPSSVQEGYGCIVAAKMQEMEEGQRLLCENIILQTLNKGLSGQMAESTHLSEFVHPPPPPPPPATNKKCQDDWIQFENSCYYISKTKFDWTEARTMCQKKESDLLVINSAKEQLFIAGKTNPTSFKRFWLGLHDTDEEGLWKWVDETNYETSYKSWTKGEPNNHGDEEDCALLWTNGEWNDVPCSYENSYAVCEQKL</sequence>
<accession>A0A2G9RBZ7</accession>
<keyword evidence="2" id="KW-1015">Disulfide bond</keyword>
<feature type="domain" description="C-type lectin" evidence="4">
    <location>
        <begin position="184"/>
        <end position="298"/>
    </location>
</feature>